<reference evidence="1 2" key="1">
    <citation type="submission" date="2020-07" db="EMBL/GenBank/DDBJ databases">
        <title>Sequencing the genomes of 1000 actinobacteria strains.</title>
        <authorList>
            <person name="Klenk H.-P."/>
        </authorList>
    </citation>
    <scope>NUCLEOTIDE SEQUENCE [LARGE SCALE GENOMIC DNA]</scope>
    <source>
        <strain evidence="1 2">DSM 15165</strain>
    </source>
</reference>
<dbReference type="SUPFAM" id="SSF54909">
    <property type="entry name" value="Dimeric alpha+beta barrel"/>
    <property type="match status" value="1"/>
</dbReference>
<evidence type="ECO:0000313" key="1">
    <source>
        <dbReference type="EMBL" id="NYJ22726.1"/>
    </source>
</evidence>
<protein>
    <submittedName>
        <fullName evidence="1">Quinol monooxygenase YgiN</fullName>
    </submittedName>
</protein>
<keyword evidence="1" id="KW-0560">Oxidoreductase</keyword>
<dbReference type="InterPro" id="IPR011008">
    <property type="entry name" value="Dimeric_a/b-barrel"/>
</dbReference>
<dbReference type="Proteomes" id="UP000578352">
    <property type="component" value="Unassembled WGS sequence"/>
</dbReference>
<gene>
    <name evidence="1" type="ORF">HNR13_001013</name>
</gene>
<dbReference type="RefSeq" id="WP_179604743.1">
    <property type="nucleotide sequence ID" value="NZ_BAABEH010000001.1"/>
</dbReference>
<dbReference type="Gene3D" id="3.30.70.100">
    <property type="match status" value="1"/>
</dbReference>
<name>A0A853CPD3_9MICO</name>
<comment type="caution">
    <text evidence="1">The sequence shown here is derived from an EMBL/GenBank/DDBJ whole genome shotgun (WGS) entry which is preliminary data.</text>
</comment>
<dbReference type="GO" id="GO:0004497">
    <property type="term" value="F:monooxygenase activity"/>
    <property type="evidence" value="ECO:0007669"/>
    <property type="project" value="UniProtKB-KW"/>
</dbReference>
<dbReference type="AlphaFoldDB" id="A0A853CPD3"/>
<sequence length="106" mass="11462">MDLKFGVLALLEAKPEKAAELKEFLIGGKAVVDGEPGTRTWYAFQLDDTHFGIFDSFADEDARRAHLGGEIPRALGEVGPALLAKDPELSTVDLLAVKHEQDGARS</sequence>
<keyword evidence="1" id="KW-0503">Monooxygenase</keyword>
<organism evidence="1 2">
    <name type="scientific">Leifsonia shinshuensis</name>
    <dbReference type="NCBI Taxonomy" id="150026"/>
    <lineage>
        <taxon>Bacteria</taxon>
        <taxon>Bacillati</taxon>
        <taxon>Actinomycetota</taxon>
        <taxon>Actinomycetes</taxon>
        <taxon>Micrococcales</taxon>
        <taxon>Microbacteriaceae</taxon>
        <taxon>Leifsonia</taxon>
    </lineage>
</organism>
<evidence type="ECO:0000313" key="2">
    <source>
        <dbReference type="Proteomes" id="UP000578352"/>
    </source>
</evidence>
<accession>A0A853CPD3</accession>
<proteinExistence type="predicted"/>
<dbReference type="EMBL" id="JACCFL010000001">
    <property type="protein sequence ID" value="NYJ22726.1"/>
    <property type="molecule type" value="Genomic_DNA"/>
</dbReference>